<evidence type="ECO:0000313" key="3">
    <source>
        <dbReference type="EMBL" id="SMX51288.1"/>
    </source>
</evidence>
<protein>
    <submittedName>
        <fullName evidence="3">Uncharacterized protein</fullName>
    </submittedName>
</protein>
<dbReference type="InterPro" id="IPR056639">
    <property type="entry name" value="DUF7737"/>
</dbReference>
<evidence type="ECO:0000259" key="2">
    <source>
        <dbReference type="Pfam" id="PF24879"/>
    </source>
</evidence>
<dbReference type="Pfam" id="PF24879">
    <property type="entry name" value="DUF7737"/>
    <property type="match status" value="1"/>
</dbReference>
<organism evidence="3 4">
    <name type="scientific">Actibacterium lipolyticum</name>
    <dbReference type="NCBI Taxonomy" id="1524263"/>
    <lineage>
        <taxon>Bacteria</taxon>
        <taxon>Pseudomonadati</taxon>
        <taxon>Pseudomonadota</taxon>
        <taxon>Alphaproteobacteria</taxon>
        <taxon>Rhodobacterales</taxon>
        <taxon>Roseobacteraceae</taxon>
        <taxon>Actibacterium</taxon>
    </lineage>
</organism>
<evidence type="ECO:0000313" key="4">
    <source>
        <dbReference type="Proteomes" id="UP000202922"/>
    </source>
</evidence>
<dbReference type="Pfam" id="PF13569">
    <property type="entry name" value="DUF4132"/>
    <property type="match status" value="1"/>
</dbReference>
<reference evidence="4" key="1">
    <citation type="submission" date="2017-05" db="EMBL/GenBank/DDBJ databases">
        <authorList>
            <person name="Rodrigo-Torres L."/>
            <person name="Arahal R. D."/>
            <person name="Lucena T."/>
        </authorList>
    </citation>
    <scope>NUCLEOTIDE SEQUENCE [LARGE SCALE GENOMIC DNA]</scope>
    <source>
        <strain evidence="4">CECT 8621</strain>
    </source>
</reference>
<accession>A0A238L8E9</accession>
<proteinExistence type="predicted"/>
<dbReference type="AlphaFoldDB" id="A0A238L8E9"/>
<dbReference type="EMBL" id="FXYE01000008">
    <property type="protein sequence ID" value="SMX51288.1"/>
    <property type="molecule type" value="Genomic_DNA"/>
</dbReference>
<name>A0A238L8E9_9RHOB</name>
<feature type="domain" description="DUF7737" evidence="2">
    <location>
        <begin position="756"/>
        <end position="858"/>
    </location>
</feature>
<sequence>MVLQPKADAGIGYDDDFFPQRDGNLTAKIETFLEKAQQELNDQSARPDWGKCHVVKALKSSDNKFSTDVACYCFDHICRQFYEVTPDTRSGERTYLKYAPLLKVLARKPLVLDVPVLVTWMRYMLDITERSKSVSTSPQKVKGFADHANWPLASLIQIILKRAKKHPLSSDEIEQVRSMLDWEPFQPSYVWFDASTLSKRINEILATAEQDVITAPPYKALGGDNFGIAVEAKLNALPVAKSQEWHKVLHLAASVVGSRPTKKFHASVEALKAELGKEKLRAILHEIVRFALDAKLYQTPWMLEHEVIFTKKNAELLKGITWVSMQYQDAKTINQIADLCEKSMKKIPGIGPAAQATANACLFYLEDTPGIEATARLSRLSTAIKQKSIQKKVSAIVAKKAEAAGITTIQLEERVVPSYGLNNGEKIIAFDDYTLKVNVDGPGQVSLTWLKPDGSPQKSKPKFVLDNAAHKARFDKVRSEASSLKKVLTAQRDRIDRLFAEDVEWPLHEIEEYYVQHGLIGVIAAKLVWVLRTEGKAIAAVWHDDTWQDLNGAPVETTEQTTVRLWHPIDWETEVVMAWRARMAALEIVQPTKQVYREVYLLTDAERSTNTYSNRMAAHMLKQHQMATLMAARGWHYSLMGAYDDGIDSQWASKNFVTTDLSARYLLHTNWDDENWNDAGIYLYVGTDQLCFVRNEEPVALETVPLRVFSETMREADLFAGVASVGNDPLWVDQGPTPEARTYWQSYSFGDLDGFANTRKQVLEDVLPRLKICDLAHIEGNFLIVDGKLNTYKIHLGSSNILMQPGDRYLCIVPASGSQSSKVALPFEGDNRLSVILSKAIMLAEDDKITAQDIVRQLRAPSEG</sequence>
<dbReference type="InterPro" id="IPR025406">
    <property type="entry name" value="DUF4132"/>
</dbReference>
<keyword evidence="4" id="KW-1185">Reference proteome</keyword>
<evidence type="ECO:0000259" key="1">
    <source>
        <dbReference type="Pfam" id="PF13569"/>
    </source>
</evidence>
<dbReference type="RefSeq" id="WP_093968989.1">
    <property type="nucleotide sequence ID" value="NZ_FXYE01000008.1"/>
</dbReference>
<gene>
    <name evidence="3" type="ORF">COL8621_03819</name>
</gene>
<dbReference type="OrthoDB" id="9763697at2"/>
<feature type="domain" description="DUF4132" evidence="1">
    <location>
        <begin position="454"/>
        <end position="635"/>
    </location>
</feature>
<dbReference type="Proteomes" id="UP000202922">
    <property type="component" value="Unassembled WGS sequence"/>
</dbReference>